<dbReference type="RefSeq" id="WP_076767351.1">
    <property type="nucleotide sequence ID" value="NZ_MSFI01000025.1"/>
</dbReference>
<dbReference type="Gene3D" id="3.20.20.140">
    <property type="entry name" value="Metal-dependent hydrolases"/>
    <property type="match status" value="1"/>
</dbReference>
<dbReference type="SUPFAM" id="SSF89550">
    <property type="entry name" value="PHP domain-like"/>
    <property type="match status" value="1"/>
</dbReference>
<evidence type="ECO:0000256" key="3">
    <source>
        <dbReference type="ARBA" id="ARBA00022912"/>
    </source>
</evidence>
<dbReference type="EMBL" id="MSFI01000025">
    <property type="protein sequence ID" value="OMP66124.1"/>
    <property type="molecule type" value="Genomic_DNA"/>
</dbReference>
<sequence length="251" mass="27870">MIDLHCHILPNLDDGPKDLLESMELVKRALENGITAIVATPHHKNGRYHNEKNRIEAAVKELNANIQKAGINMIICSGQEIRIYGELLDDYKKNKLLTINGSSYMLVELPSNGIPAFTEQILFDLQLNGITPIIVHPERNAAIMENPDMLYKLIKNGALSQITAASIDGKFGKKIKNLSIQLIEANLTHFIASDAHNLSTREIGLVKAYGSIDSGYADYFRQNAKTVLTGGCISKEPPYLISRKKKFFGLI</sequence>
<evidence type="ECO:0000256" key="2">
    <source>
        <dbReference type="ARBA" id="ARBA00022801"/>
    </source>
</evidence>
<dbReference type="EC" id="3.1.3.48" evidence="5"/>
<proteinExistence type="inferred from homology"/>
<keyword evidence="3 5" id="KW-0904">Protein phosphatase</keyword>
<feature type="coiled-coil region" evidence="6">
    <location>
        <begin position="45"/>
        <end position="72"/>
    </location>
</feature>
<comment type="caution">
    <text evidence="7">The sequence shown here is derived from an EMBL/GenBank/DDBJ whole genome shotgun (WGS) entry which is preliminary data.</text>
</comment>
<dbReference type="InterPro" id="IPR016667">
    <property type="entry name" value="Caps_polysacc_synth_CpsB/CapC"/>
</dbReference>
<protein>
    <recommendedName>
        <fullName evidence="5">Tyrosine-protein phosphatase</fullName>
        <ecNumber evidence="5">3.1.3.48</ecNumber>
    </recommendedName>
</protein>
<comment type="similarity">
    <text evidence="1 5">Belongs to the metallo-dependent hydrolases superfamily. CpsB/CapC family.</text>
</comment>
<reference evidence="7 8" key="1">
    <citation type="submission" date="2016-12" db="EMBL/GenBank/DDBJ databases">
        <title>Domibacillus sp. SAB 38T whole genome sequencing.</title>
        <authorList>
            <person name="Verma A."/>
            <person name="Ojha A.K."/>
            <person name="Krishnamurthi S."/>
        </authorList>
    </citation>
    <scope>NUCLEOTIDE SEQUENCE [LARGE SCALE GENOMIC DNA]</scope>
    <source>
        <strain evidence="7 8">SAB 38</strain>
    </source>
</reference>
<accession>A0A1V2A5N1</accession>
<evidence type="ECO:0000256" key="4">
    <source>
        <dbReference type="ARBA" id="ARBA00051722"/>
    </source>
</evidence>
<dbReference type="Pfam" id="PF19567">
    <property type="entry name" value="CpsB_CapC"/>
    <property type="match status" value="1"/>
</dbReference>
<dbReference type="InterPro" id="IPR016195">
    <property type="entry name" value="Pol/histidinol_Pase-like"/>
</dbReference>
<keyword evidence="2 5" id="KW-0378">Hydrolase</keyword>
<evidence type="ECO:0000256" key="1">
    <source>
        <dbReference type="ARBA" id="ARBA00005750"/>
    </source>
</evidence>
<evidence type="ECO:0000313" key="8">
    <source>
        <dbReference type="Proteomes" id="UP000188613"/>
    </source>
</evidence>
<dbReference type="OrthoDB" id="9788539at2"/>
<organism evidence="7 8">
    <name type="scientific">Domibacillus epiphyticus</name>
    <dbReference type="NCBI Taxonomy" id="1714355"/>
    <lineage>
        <taxon>Bacteria</taxon>
        <taxon>Bacillati</taxon>
        <taxon>Bacillota</taxon>
        <taxon>Bacilli</taxon>
        <taxon>Bacillales</taxon>
        <taxon>Bacillaceae</taxon>
        <taxon>Domibacillus</taxon>
    </lineage>
</organism>
<dbReference type="STRING" id="1714355.BTO28_14055"/>
<evidence type="ECO:0000256" key="5">
    <source>
        <dbReference type="PIRNR" id="PIRNR016557"/>
    </source>
</evidence>
<dbReference type="PANTHER" id="PTHR39181">
    <property type="entry name" value="TYROSINE-PROTEIN PHOSPHATASE YWQE"/>
    <property type="match status" value="1"/>
</dbReference>
<dbReference type="PIRSF" id="PIRSF016557">
    <property type="entry name" value="Caps_synth_CpsB"/>
    <property type="match status" value="1"/>
</dbReference>
<evidence type="ECO:0000313" key="7">
    <source>
        <dbReference type="EMBL" id="OMP66124.1"/>
    </source>
</evidence>
<dbReference type="AlphaFoldDB" id="A0A1V2A5N1"/>
<dbReference type="Proteomes" id="UP000188613">
    <property type="component" value="Unassembled WGS sequence"/>
</dbReference>
<gene>
    <name evidence="7" type="ORF">BTO28_14055</name>
</gene>
<evidence type="ECO:0000256" key="6">
    <source>
        <dbReference type="SAM" id="Coils"/>
    </source>
</evidence>
<dbReference type="GO" id="GO:0030145">
    <property type="term" value="F:manganese ion binding"/>
    <property type="evidence" value="ECO:0007669"/>
    <property type="project" value="UniProtKB-UniRule"/>
</dbReference>
<keyword evidence="6" id="KW-0175">Coiled coil</keyword>
<keyword evidence="8" id="KW-1185">Reference proteome</keyword>
<dbReference type="GO" id="GO:0004725">
    <property type="term" value="F:protein tyrosine phosphatase activity"/>
    <property type="evidence" value="ECO:0007669"/>
    <property type="project" value="UniProtKB-UniRule"/>
</dbReference>
<name>A0A1V2A5N1_9BACI</name>
<comment type="catalytic activity">
    <reaction evidence="4 5">
        <text>O-phospho-L-tyrosyl-[protein] + H2O = L-tyrosyl-[protein] + phosphate</text>
        <dbReference type="Rhea" id="RHEA:10684"/>
        <dbReference type="Rhea" id="RHEA-COMP:10136"/>
        <dbReference type="Rhea" id="RHEA-COMP:20101"/>
        <dbReference type="ChEBI" id="CHEBI:15377"/>
        <dbReference type="ChEBI" id="CHEBI:43474"/>
        <dbReference type="ChEBI" id="CHEBI:46858"/>
        <dbReference type="ChEBI" id="CHEBI:61978"/>
        <dbReference type="EC" id="3.1.3.48"/>
    </reaction>
</comment>
<dbReference type="PANTHER" id="PTHR39181:SF1">
    <property type="entry name" value="TYROSINE-PROTEIN PHOSPHATASE YWQE"/>
    <property type="match status" value="1"/>
</dbReference>